<keyword evidence="4" id="KW-1185">Reference proteome</keyword>
<dbReference type="PANTHER" id="PTHR34978">
    <property type="entry name" value="POSSIBLE SENSOR-TRANSDUCER PROTEIN BLAR"/>
    <property type="match status" value="1"/>
</dbReference>
<protein>
    <recommendedName>
        <fullName evidence="2">Peptidase M56 domain-containing protein</fullName>
    </recommendedName>
</protein>
<dbReference type="Gene3D" id="3.30.1150.10">
    <property type="match status" value="1"/>
</dbReference>
<feature type="transmembrane region" description="Helical" evidence="1">
    <location>
        <begin position="37"/>
        <end position="57"/>
    </location>
</feature>
<sequence>MMDYAEYLLRLSVIWSVLIAYYYLALHRKAPFAFRRAYLIATILAGLAIPLLPALIFGSRAIVLEPVRATFRAVLDLRGAPGVTDGGWSVSVPSLLYFIGLAAFLARSLVQGWLVWRWKRGGVSGEYTGFPLVTGPAIPTPFTIYGYIFLPASLVDTDLGRTALLHESAHLRQRHHYDAFALEVLCLLLWFHPGAWLLRRMLRDVHEYQADAAVVETIPRKTYGMQLLQASQTPFAALGLFSSPIKNRINVLTSSASRRFHFVQALLPLLLLGVLSFTCSDLLAQVDTQRARHVSAGGSPILTTLPDGATREEIMRAFLVEVYGEIKYPKAARSSRTEGLVFLSMSIDPDGQCRNYETRYQSKLETFGGANIIVVGYGAGKATGGKNAPAALEKEVVRMVEHLNKTGFKYEDSGYPGVPVTYGLTFKFVLE</sequence>
<gene>
    <name evidence="3" type="ORF">GGR27_002101</name>
</gene>
<evidence type="ECO:0000259" key="2">
    <source>
        <dbReference type="Pfam" id="PF05569"/>
    </source>
</evidence>
<dbReference type="Proteomes" id="UP000770785">
    <property type="component" value="Unassembled WGS sequence"/>
</dbReference>
<proteinExistence type="predicted"/>
<dbReference type="SUPFAM" id="SSF74653">
    <property type="entry name" value="TolA/TonB C-terminal domain"/>
    <property type="match status" value="1"/>
</dbReference>
<dbReference type="PANTHER" id="PTHR34978:SF3">
    <property type="entry name" value="SLR0241 PROTEIN"/>
    <property type="match status" value="1"/>
</dbReference>
<evidence type="ECO:0000313" key="4">
    <source>
        <dbReference type="Proteomes" id="UP000770785"/>
    </source>
</evidence>
<accession>A0ABX0XBE4</accession>
<dbReference type="InterPro" id="IPR008756">
    <property type="entry name" value="Peptidase_M56"/>
</dbReference>
<feature type="transmembrane region" description="Helical" evidence="1">
    <location>
        <begin position="262"/>
        <end position="284"/>
    </location>
</feature>
<keyword evidence="1" id="KW-1133">Transmembrane helix</keyword>
<organism evidence="3 4">
    <name type="scientific">Neolewinella antarctica</name>
    <dbReference type="NCBI Taxonomy" id="442734"/>
    <lineage>
        <taxon>Bacteria</taxon>
        <taxon>Pseudomonadati</taxon>
        <taxon>Bacteroidota</taxon>
        <taxon>Saprospiria</taxon>
        <taxon>Saprospirales</taxon>
        <taxon>Lewinellaceae</taxon>
        <taxon>Neolewinella</taxon>
    </lineage>
</organism>
<keyword evidence="1" id="KW-0472">Membrane</keyword>
<feature type="transmembrane region" description="Helical" evidence="1">
    <location>
        <begin position="95"/>
        <end position="116"/>
    </location>
</feature>
<dbReference type="Pfam" id="PF05569">
    <property type="entry name" value="Peptidase_M56"/>
    <property type="match status" value="1"/>
</dbReference>
<feature type="domain" description="Peptidase M56" evidence="2">
    <location>
        <begin position="147"/>
        <end position="250"/>
    </location>
</feature>
<comment type="caution">
    <text evidence="3">The sequence shown here is derived from an EMBL/GenBank/DDBJ whole genome shotgun (WGS) entry which is preliminary data.</text>
</comment>
<feature type="transmembrane region" description="Helical" evidence="1">
    <location>
        <begin position="7"/>
        <end position="25"/>
    </location>
</feature>
<evidence type="ECO:0000256" key="1">
    <source>
        <dbReference type="SAM" id="Phobius"/>
    </source>
</evidence>
<dbReference type="CDD" id="cd07341">
    <property type="entry name" value="M56_BlaR1_MecR1_like"/>
    <property type="match status" value="1"/>
</dbReference>
<reference evidence="3 4" key="1">
    <citation type="submission" date="2020-03" db="EMBL/GenBank/DDBJ databases">
        <title>Genomic Encyclopedia of Type Strains, Phase IV (KMG-IV): sequencing the most valuable type-strain genomes for metagenomic binning, comparative biology and taxonomic classification.</title>
        <authorList>
            <person name="Goeker M."/>
        </authorList>
    </citation>
    <scope>NUCLEOTIDE SEQUENCE [LARGE SCALE GENOMIC DNA]</scope>
    <source>
        <strain evidence="3 4">DSM 105096</strain>
    </source>
</reference>
<dbReference type="EMBL" id="JAATJH010000003">
    <property type="protein sequence ID" value="NJC26591.1"/>
    <property type="molecule type" value="Genomic_DNA"/>
</dbReference>
<feature type="transmembrane region" description="Helical" evidence="1">
    <location>
        <begin position="180"/>
        <end position="198"/>
    </location>
</feature>
<evidence type="ECO:0000313" key="3">
    <source>
        <dbReference type="EMBL" id="NJC26591.1"/>
    </source>
</evidence>
<keyword evidence="1" id="KW-0812">Transmembrane</keyword>
<dbReference type="RefSeq" id="WP_168037361.1">
    <property type="nucleotide sequence ID" value="NZ_JAATJH010000003.1"/>
</dbReference>
<name>A0ABX0XBE4_9BACT</name>
<dbReference type="InterPro" id="IPR052173">
    <property type="entry name" value="Beta-lactam_resp_regulator"/>
</dbReference>